<comment type="caution">
    <text evidence="1">The sequence shown here is derived from an EMBL/GenBank/DDBJ whole genome shotgun (WGS) entry which is preliminary data.</text>
</comment>
<evidence type="ECO:0000313" key="2">
    <source>
        <dbReference type="Proteomes" id="UP000823641"/>
    </source>
</evidence>
<evidence type="ECO:0000313" key="1">
    <source>
        <dbReference type="EMBL" id="MBO8460188.1"/>
    </source>
</evidence>
<organism evidence="1 2">
    <name type="scientific">Candidatus Gallipaludibacter merdavium</name>
    <dbReference type="NCBI Taxonomy" id="2840839"/>
    <lineage>
        <taxon>Bacteria</taxon>
        <taxon>Pseudomonadati</taxon>
        <taxon>Bacteroidota</taxon>
        <taxon>Bacteroidia</taxon>
        <taxon>Bacteroidales</taxon>
        <taxon>Candidatus Gallipaludibacter</taxon>
    </lineage>
</organism>
<gene>
    <name evidence="1" type="ORF">IAA73_07655</name>
</gene>
<reference evidence="1" key="2">
    <citation type="journal article" date="2021" name="PeerJ">
        <title>Extensive microbial diversity within the chicken gut microbiome revealed by metagenomics and culture.</title>
        <authorList>
            <person name="Gilroy R."/>
            <person name="Ravi A."/>
            <person name="Getino M."/>
            <person name="Pursley I."/>
            <person name="Horton D.L."/>
            <person name="Alikhan N.F."/>
            <person name="Baker D."/>
            <person name="Gharbi K."/>
            <person name="Hall N."/>
            <person name="Watson M."/>
            <person name="Adriaenssens E.M."/>
            <person name="Foster-Nyarko E."/>
            <person name="Jarju S."/>
            <person name="Secka A."/>
            <person name="Antonio M."/>
            <person name="Oren A."/>
            <person name="Chaudhuri R.R."/>
            <person name="La Ragione R."/>
            <person name="Hildebrand F."/>
            <person name="Pallen M.J."/>
        </authorList>
    </citation>
    <scope>NUCLEOTIDE SEQUENCE</scope>
    <source>
        <strain evidence="1">G3-3990</strain>
    </source>
</reference>
<dbReference type="AlphaFoldDB" id="A0A9D9N4S5"/>
<protein>
    <submittedName>
        <fullName evidence="1">Uncharacterized protein</fullName>
    </submittedName>
</protein>
<dbReference type="EMBL" id="JADIMG010000072">
    <property type="protein sequence ID" value="MBO8460188.1"/>
    <property type="molecule type" value="Genomic_DNA"/>
</dbReference>
<sequence length="112" mass="13202">MNATEITNELLKRVDYSDLERLKEIEFETEEIIYHMDFSLVGSNSVECSLTVLRYNESDDDYLSVENKELCEQVEGQFIDELERIISDYSHENNGGLDPAFRSWEEVNRMCY</sequence>
<dbReference type="Proteomes" id="UP000823641">
    <property type="component" value="Unassembled WGS sequence"/>
</dbReference>
<proteinExistence type="predicted"/>
<accession>A0A9D9N4S5</accession>
<name>A0A9D9N4S5_9BACT</name>
<reference evidence="1" key="1">
    <citation type="submission" date="2020-10" db="EMBL/GenBank/DDBJ databases">
        <authorList>
            <person name="Gilroy R."/>
        </authorList>
    </citation>
    <scope>NUCLEOTIDE SEQUENCE</scope>
    <source>
        <strain evidence="1">G3-3990</strain>
    </source>
</reference>